<keyword evidence="5" id="KW-0326">Glycosidase</keyword>
<dbReference type="EMBL" id="JAAGOA010000007">
    <property type="protein sequence ID" value="NEE00884.1"/>
    <property type="molecule type" value="Genomic_DNA"/>
</dbReference>
<keyword evidence="3" id="KW-0732">Signal</keyword>
<name>A0A6L9S8G3_9ACTN</name>
<dbReference type="GO" id="GO:0004560">
    <property type="term" value="F:alpha-L-fucosidase activity"/>
    <property type="evidence" value="ECO:0007669"/>
    <property type="project" value="InterPro"/>
</dbReference>
<reference evidence="8 9" key="1">
    <citation type="submission" date="2020-02" db="EMBL/GenBank/DDBJ databases">
        <authorList>
            <person name="Li X.-J."/>
            <person name="Han X.-M."/>
        </authorList>
    </citation>
    <scope>NUCLEOTIDE SEQUENCE [LARGE SCALE GENOMIC DNA]</scope>
    <source>
        <strain evidence="8 9">CCTCC AB 2017055</strain>
    </source>
</reference>
<protein>
    <recommendedName>
        <fullName evidence="2">alpha-L-fucosidase</fullName>
        <ecNumber evidence="2">3.2.1.51</ecNumber>
    </recommendedName>
</protein>
<comment type="similarity">
    <text evidence="1">Belongs to the glycosyl hydrolase 29 family.</text>
</comment>
<feature type="region of interest" description="Disordered" evidence="6">
    <location>
        <begin position="163"/>
        <end position="211"/>
    </location>
</feature>
<evidence type="ECO:0000256" key="4">
    <source>
        <dbReference type="ARBA" id="ARBA00022801"/>
    </source>
</evidence>
<dbReference type="AlphaFoldDB" id="A0A6L9S8G3"/>
<dbReference type="GO" id="GO:0006004">
    <property type="term" value="P:fucose metabolic process"/>
    <property type="evidence" value="ECO:0007669"/>
    <property type="project" value="TreeGrafter"/>
</dbReference>
<accession>A0A6L9S8G3</accession>
<keyword evidence="4" id="KW-0378">Hydrolase</keyword>
<dbReference type="Pfam" id="PF01120">
    <property type="entry name" value="Alpha_L_fucos"/>
    <property type="match status" value="2"/>
</dbReference>
<dbReference type="SMART" id="SM00812">
    <property type="entry name" value="Alpha_L_fucos"/>
    <property type="match status" value="1"/>
</dbReference>
<feature type="compositionally biased region" description="Basic and acidic residues" evidence="6">
    <location>
        <begin position="163"/>
        <end position="173"/>
    </location>
</feature>
<dbReference type="EC" id="3.2.1.51" evidence="2"/>
<dbReference type="PANTHER" id="PTHR10030:SF37">
    <property type="entry name" value="ALPHA-L-FUCOSIDASE-RELATED"/>
    <property type="match status" value="1"/>
</dbReference>
<dbReference type="Gene3D" id="2.60.120.260">
    <property type="entry name" value="Galactose-binding domain-like"/>
    <property type="match status" value="1"/>
</dbReference>
<dbReference type="InterPro" id="IPR017853">
    <property type="entry name" value="GH"/>
</dbReference>
<dbReference type="Gene3D" id="3.20.20.80">
    <property type="entry name" value="Glycosidases"/>
    <property type="match status" value="3"/>
</dbReference>
<organism evidence="8 9">
    <name type="scientific">Phytoactinopolyspora halotolerans</name>
    <dbReference type="NCBI Taxonomy" id="1981512"/>
    <lineage>
        <taxon>Bacteria</taxon>
        <taxon>Bacillati</taxon>
        <taxon>Actinomycetota</taxon>
        <taxon>Actinomycetes</taxon>
        <taxon>Jiangellales</taxon>
        <taxon>Jiangellaceae</taxon>
        <taxon>Phytoactinopolyspora</taxon>
    </lineage>
</organism>
<evidence type="ECO:0000256" key="2">
    <source>
        <dbReference type="ARBA" id="ARBA00012662"/>
    </source>
</evidence>
<evidence type="ECO:0000256" key="5">
    <source>
        <dbReference type="ARBA" id="ARBA00023295"/>
    </source>
</evidence>
<dbReference type="PANTHER" id="PTHR10030">
    <property type="entry name" value="ALPHA-L-FUCOSIDASE"/>
    <property type="match status" value="1"/>
</dbReference>
<keyword evidence="9" id="KW-1185">Reference proteome</keyword>
<feature type="domain" description="Glycoside hydrolase family 29 N-terminal" evidence="7">
    <location>
        <begin position="15"/>
        <end position="63"/>
    </location>
</feature>
<evidence type="ECO:0000313" key="8">
    <source>
        <dbReference type="EMBL" id="NEE00884.1"/>
    </source>
</evidence>
<feature type="domain" description="Glycoside hydrolase family 29 N-terminal" evidence="7">
    <location>
        <begin position="103"/>
        <end position="412"/>
    </location>
</feature>
<evidence type="ECO:0000256" key="1">
    <source>
        <dbReference type="ARBA" id="ARBA00007951"/>
    </source>
</evidence>
<dbReference type="Proteomes" id="UP000475214">
    <property type="component" value="Unassembled WGS sequence"/>
</dbReference>
<gene>
    <name evidence="8" type="ORF">G1H10_11970</name>
</gene>
<dbReference type="InterPro" id="IPR057739">
    <property type="entry name" value="Glyco_hydro_29_N"/>
</dbReference>
<evidence type="ECO:0000256" key="3">
    <source>
        <dbReference type="ARBA" id="ARBA00022729"/>
    </source>
</evidence>
<dbReference type="GO" id="GO:0016139">
    <property type="term" value="P:glycoside catabolic process"/>
    <property type="evidence" value="ECO:0007669"/>
    <property type="project" value="TreeGrafter"/>
</dbReference>
<dbReference type="InterPro" id="IPR000933">
    <property type="entry name" value="Glyco_hydro_29"/>
</dbReference>
<proteinExistence type="inferred from homology"/>
<dbReference type="SUPFAM" id="SSF51445">
    <property type="entry name" value="(Trans)glycosidases"/>
    <property type="match status" value="2"/>
</dbReference>
<sequence length="556" mass="61481">MNTFTDREWGSGMESEEVFEPPRVDVDQWMETFTAIDAGLAMLTAKHHDGFVLYPTRYTPHSVIASPWWVDLENCDDAEAAAVVDAREQAEQDRGSGLGDAYWQIRDAGCRNPQGDILRSYVDAARAAGKRVGVYLSPSDGAELPHAWHADTYLPYVEDKPADQRNSAERATLEDAPAPPAGLGRFGNGSEPTERTIPTLVPNDDRADDVASGELPSFEVVANDYDAYYLNQIYEILTEYGPIDEFWLDGANPWADSGITQDYDFTTWFWLIEQLSPETLVFAGPQGTRWVGNEAGVARTTEWSVVPMTGDPDSTHNEGLIPGGAWAEDIGSRTVLADPRIEYLQWYPAEADTSNRPGWFYHPDENPKTAEHLVDTYQKSVGRNAVLLLNVPPAPDGRVDGRDVAELSAFGDAIRATYRTNLLEAQPDDTEPPGDPKLVATLTDDALATAWSPPRKATTGTLEVELPATRTFDRIRLGEDITRGQQVEQFAVDAWDADAQAWTRLTDTDGDLTATTIGYSRILALEEAVSTDRIRVHILQARSTPRVTFLGLYNRP</sequence>
<evidence type="ECO:0000256" key="6">
    <source>
        <dbReference type="SAM" id="MobiDB-lite"/>
    </source>
</evidence>
<comment type="caution">
    <text evidence="8">The sequence shown here is derived from an EMBL/GenBank/DDBJ whole genome shotgun (WGS) entry which is preliminary data.</text>
</comment>
<evidence type="ECO:0000313" key="9">
    <source>
        <dbReference type="Proteomes" id="UP000475214"/>
    </source>
</evidence>
<evidence type="ECO:0000259" key="7">
    <source>
        <dbReference type="Pfam" id="PF01120"/>
    </source>
</evidence>
<dbReference type="GO" id="GO:0005764">
    <property type="term" value="C:lysosome"/>
    <property type="evidence" value="ECO:0007669"/>
    <property type="project" value="TreeGrafter"/>
</dbReference>